<dbReference type="Proteomes" id="UP001054857">
    <property type="component" value="Unassembled WGS sequence"/>
</dbReference>
<evidence type="ECO:0000256" key="3">
    <source>
        <dbReference type="SAM" id="MobiDB-lite"/>
    </source>
</evidence>
<dbReference type="InterPro" id="IPR038294">
    <property type="entry name" value="SLBP_RNA_bind_sf"/>
</dbReference>
<evidence type="ECO:0000313" key="5">
    <source>
        <dbReference type="EMBL" id="GFR46960.1"/>
    </source>
</evidence>
<evidence type="ECO:0000259" key="4">
    <source>
        <dbReference type="Pfam" id="PF15247"/>
    </source>
</evidence>
<organism evidence="5 6">
    <name type="scientific">Astrephomene gubernaculifera</name>
    <dbReference type="NCBI Taxonomy" id="47775"/>
    <lineage>
        <taxon>Eukaryota</taxon>
        <taxon>Viridiplantae</taxon>
        <taxon>Chlorophyta</taxon>
        <taxon>core chlorophytes</taxon>
        <taxon>Chlorophyceae</taxon>
        <taxon>CS clade</taxon>
        <taxon>Chlamydomonadales</taxon>
        <taxon>Astrephomenaceae</taxon>
        <taxon>Astrephomene</taxon>
    </lineage>
</organism>
<dbReference type="InterPro" id="IPR026502">
    <property type="entry name" value="SLBP1/SLBP2"/>
</dbReference>
<gene>
    <name evidence="5" type="ORF">Agub_g8610</name>
</gene>
<dbReference type="EMBL" id="BMAR01000016">
    <property type="protein sequence ID" value="GFR46960.1"/>
    <property type="molecule type" value="Genomic_DNA"/>
</dbReference>
<dbReference type="Pfam" id="PF15247">
    <property type="entry name" value="SLBP_RNA_bind"/>
    <property type="match status" value="1"/>
</dbReference>
<comment type="similarity">
    <text evidence="1">Belongs to the SLBP family.</text>
</comment>
<dbReference type="GO" id="GO:0006398">
    <property type="term" value="P:mRNA 3'-end processing by stem-loop binding and cleavage"/>
    <property type="evidence" value="ECO:0007669"/>
    <property type="project" value="TreeGrafter"/>
</dbReference>
<evidence type="ECO:0000256" key="2">
    <source>
        <dbReference type="ARBA" id="ARBA00022884"/>
    </source>
</evidence>
<feature type="region of interest" description="Disordered" evidence="3">
    <location>
        <begin position="164"/>
        <end position="185"/>
    </location>
</feature>
<accession>A0AAD3DRY8</accession>
<dbReference type="PANTHER" id="PTHR17408">
    <property type="entry name" value="HISTONE RNA HAIRPIN-BINDING PROTEIN"/>
    <property type="match status" value="1"/>
</dbReference>
<name>A0AAD3DRY8_9CHLO</name>
<dbReference type="Gene3D" id="1.10.8.1120">
    <property type="entry name" value="Histone RNA hairpin-binding protein RNA-binding domain"/>
    <property type="match status" value="1"/>
</dbReference>
<evidence type="ECO:0000256" key="1">
    <source>
        <dbReference type="ARBA" id="ARBA00006151"/>
    </source>
</evidence>
<sequence length="341" mass="36979">MAGRQKSRPVADYSADFEVEDVPAPRSGRDREYSRGTSAGSGLSRWPKQPRSPSSTSGTLPKQPIADLDPHRLAQRQKQIDYGKNTLGYQRYLEQVPKNKRRKKGDQWLDPVTPDINQNISKRCFDGQIKVWRRALHKYDLQPEEDEQHVRPIAFADRNLEDVAAAAPSSPTNSGRSRGSLDGYLEPMHADSRRKRCFESAFDHVTGGNPHPSKLLTSPAGPRPVAPQSAPPATAADAEPAPTPAGRCVDPPTASLDRAGLPRGAVSRGGSGVAKVPLTAPPAAARRATATSTADATEDTDMVSGRGGRNGAGEDLFREWEEEDFAGLEAFEDEELEGVQL</sequence>
<dbReference type="GO" id="GO:0051028">
    <property type="term" value="P:mRNA transport"/>
    <property type="evidence" value="ECO:0007669"/>
    <property type="project" value="TreeGrafter"/>
</dbReference>
<feature type="compositionally biased region" description="Polar residues" evidence="3">
    <location>
        <begin position="51"/>
        <end position="60"/>
    </location>
</feature>
<protein>
    <recommendedName>
        <fullName evidence="4">Histone RNA hairpin-binding protein RNA-binding domain-containing protein</fullName>
    </recommendedName>
</protein>
<keyword evidence="6" id="KW-1185">Reference proteome</keyword>
<evidence type="ECO:0000313" key="6">
    <source>
        <dbReference type="Proteomes" id="UP001054857"/>
    </source>
</evidence>
<dbReference type="GO" id="GO:0003729">
    <property type="term" value="F:mRNA binding"/>
    <property type="evidence" value="ECO:0007669"/>
    <property type="project" value="InterPro"/>
</dbReference>
<feature type="domain" description="Histone RNA hairpin-binding protein RNA-binding" evidence="4">
    <location>
        <begin position="69"/>
        <end position="140"/>
    </location>
</feature>
<feature type="compositionally biased region" description="Low complexity" evidence="3">
    <location>
        <begin position="281"/>
        <end position="295"/>
    </location>
</feature>
<feature type="region of interest" description="Disordered" evidence="3">
    <location>
        <begin position="1"/>
        <end position="112"/>
    </location>
</feature>
<dbReference type="PANTHER" id="PTHR17408:SF0">
    <property type="entry name" value="HISTONE RNA HAIRPIN-BINDING PROTEIN"/>
    <property type="match status" value="1"/>
</dbReference>
<dbReference type="GO" id="GO:0005737">
    <property type="term" value="C:cytoplasm"/>
    <property type="evidence" value="ECO:0007669"/>
    <property type="project" value="TreeGrafter"/>
</dbReference>
<feature type="region of interest" description="Disordered" evidence="3">
    <location>
        <begin position="202"/>
        <end position="316"/>
    </location>
</feature>
<dbReference type="AlphaFoldDB" id="A0AAD3DRY8"/>
<dbReference type="FunFam" id="1.10.8.1120:FF:000001">
    <property type="entry name" value="Histone RNA hairpin-binding protein-like"/>
    <property type="match status" value="1"/>
</dbReference>
<comment type="caution">
    <text evidence="5">The sequence shown here is derived from an EMBL/GenBank/DDBJ whole genome shotgun (WGS) entry which is preliminary data.</text>
</comment>
<dbReference type="InterPro" id="IPR029344">
    <property type="entry name" value="SLBP_RNA_bind"/>
</dbReference>
<reference evidence="5 6" key="1">
    <citation type="journal article" date="2021" name="Sci. Rep.">
        <title>Genome sequencing of the multicellular alga Astrephomene provides insights into convergent evolution of germ-soma differentiation.</title>
        <authorList>
            <person name="Yamashita S."/>
            <person name="Yamamoto K."/>
            <person name="Matsuzaki R."/>
            <person name="Suzuki S."/>
            <person name="Yamaguchi H."/>
            <person name="Hirooka S."/>
            <person name="Minakuchi Y."/>
            <person name="Miyagishima S."/>
            <person name="Kawachi M."/>
            <person name="Toyoda A."/>
            <person name="Nozaki H."/>
        </authorList>
    </citation>
    <scope>NUCLEOTIDE SEQUENCE [LARGE SCALE GENOMIC DNA]</scope>
    <source>
        <strain evidence="5 6">NIES-4017</strain>
    </source>
</reference>
<feature type="compositionally biased region" description="Low complexity" evidence="3">
    <location>
        <begin position="226"/>
        <end position="240"/>
    </location>
</feature>
<keyword evidence="2" id="KW-0694">RNA-binding</keyword>
<dbReference type="GO" id="GO:0071207">
    <property type="term" value="F:histone pre-mRNA stem-loop binding"/>
    <property type="evidence" value="ECO:0007669"/>
    <property type="project" value="TreeGrafter"/>
</dbReference>
<proteinExistence type="inferred from homology"/>
<dbReference type="GO" id="GO:0071204">
    <property type="term" value="C:histone pre-mRNA 3'end processing complex"/>
    <property type="evidence" value="ECO:0007669"/>
    <property type="project" value="TreeGrafter"/>
</dbReference>